<dbReference type="InterPro" id="IPR005561">
    <property type="entry name" value="ANTAR"/>
</dbReference>
<accession>A0A3E0I6A2</accession>
<dbReference type="EMBL" id="QUNO01000002">
    <property type="protein sequence ID" value="REH54141.1"/>
    <property type="molecule type" value="Genomic_DNA"/>
</dbReference>
<reference evidence="3 4" key="1">
    <citation type="submission" date="2018-08" db="EMBL/GenBank/DDBJ databases">
        <title>Genomic Encyclopedia of Archaeal and Bacterial Type Strains, Phase II (KMG-II): from individual species to whole genera.</title>
        <authorList>
            <person name="Goeker M."/>
        </authorList>
    </citation>
    <scope>NUCLEOTIDE SEQUENCE [LARGE SCALE GENOMIC DNA]</scope>
    <source>
        <strain evidence="3 4">DSM 45791</strain>
    </source>
</reference>
<sequence length="225" mass="24117">MRFGPELLDRLLRHLVESVPGCDGAGVSTNLRSLRAIGAAADRDAEQWRRGEGPVVAAATGEETLVEAWSDGVTWITAVPGSWTQEGPSVLSVYTDHEPKEDDLRIIDQVEPLLATATAVIEFCADEVLRADQMVEMVQNRRLIEQAKGLLMGAVRCDAAAAFRTLVRSSQHFNVKLRDLSAGLVEVVGGTAVGEQEPGTGPTTSPPPPAVRAARLTWQALERGG</sequence>
<proteinExistence type="predicted"/>
<comment type="caution">
    <text evidence="3">The sequence shown here is derived from an EMBL/GenBank/DDBJ whole genome shotgun (WGS) entry which is preliminary data.</text>
</comment>
<keyword evidence="4" id="KW-1185">Reference proteome</keyword>
<protein>
    <submittedName>
        <fullName evidence="3">ANTAR domain-containing protein</fullName>
    </submittedName>
</protein>
<dbReference type="Proteomes" id="UP000256269">
    <property type="component" value="Unassembled WGS sequence"/>
</dbReference>
<dbReference type="AlphaFoldDB" id="A0A3E0I6A2"/>
<dbReference type="SMART" id="SM01012">
    <property type="entry name" value="ANTAR"/>
    <property type="match status" value="1"/>
</dbReference>
<dbReference type="Pfam" id="PF03861">
    <property type="entry name" value="ANTAR"/>
    <property type="match status" value="1"/>
</dbReference>
<evidence type="ECO:0000256" key="1">
    <source>
        <dbReference type="SAM" id="MobiDB-lite"/>
    </source>
</evidence>
<evidence type="ECO:0000259" key="2">
    <source>
        <dbReference type="PROSITE" id="PS50921"/>
    </source>
</evidence>
<organism evidence="3 4">
    <name type="scientific">Kutzneria buriramensis</name>
    <dbReference type="NCBI Taxonomy" id="1045776"/>
    <lineage>
        <taxon>Bacteria</taxon>
        <taxon>Bacillati</taxon>
        <taxon>Actinomycetota</taxon>
        <taxon>Actinomycetes</taxon>
        <taxon>Pseudonocardiales</taxon>
        <taxon>Pseudonocardiaceae</taxon>
        <taxon>Kutzneria</taxon>
    </lineage>
</organism>
<name>A0A3E0I6A2_9PSEU</name>
<feature type="region of interest" description="Disordered" evidence="1">
    <location>
        <begin position="192"/>
        <end position="211"/>
    </location>
</feature>
<dbReference type="InterPro" id="IPR036388">
    <property type="entry name" value="WH-like_DNA-bd_sf"/>
</dbReference>
<dbReference type="SUPFAM" id="SSF52172">
    <property type="entry name" value="CheY-like"/>
    <property type="match status" value="1"/>
</dbReference>
<dbReference type="InterPro" id="IPR011006">
    <property type="entry name" value="CheY-like_superfamily"/>
</dbReference>
<dbReference type="PROSITE" id="PS50921">
    <property type="entry name" value="ANTAR"/>
    <property type="match status" value="1"/>
</dbReference>
<dbReference type="GO" id="GO:0003723">
    <property type="term" value="F:RNA binding"/>
    <property type="evidence" value="ECO:0007669"/>
    <property type="project" value="InterPro"/>
</dbReference>
<evidence type="ECO:0000313" key="3">
    <source>
        <dbReference type="EMBL" id="REH54141.1"/>
    </source>
</evidence>
<gene>
    <name evidence="3" type="ORF">BCF44_102373</name>
</gene>
<evidence type="ECO:0000313" key="4">
    <source>
        <dbReference type="Proteomes" id="UP000256269"/>
    </source>
</evidence>
<dbReference type="Gene3D" id="1.10.10.10">
    <property type="entry name" value="Winged helix-like DNA-binding domain superfamily/Winged helix DNA-binding domain"/>
    <property type="match status" value="1"/>
</dbReference>
<feature type="domain" description="ANTAR" evidence="2">
    <location>
        <begin position="124"/>
        <end position="185"/>
    </location>
</feature>